<keyword evidence="10" id="KW-1185">Reference proteome</keyword>
<evidence type="ECO:0000256" key="6">
    <source>
        <dbReference type="SAM" id="Coils"/>
    </source>
</evidence>
<dbReference type="GO" id="GO:0043484">
    <property type="term" value="P:regulation of RNA splicing"/>
    <property type="evidence" value="ECO:0007669"/>
    <property type="project" value="TreeGrafter"/>
</dbReference>
<dbReference type="KEGG" id="ovi:T265_14630"/>
<dbReference type="EMBL" id="KL596847">
    <property type="protein sequence ID" value="KER23495.1"/>
    <property type="molecule type" value="Genomic_DNA"/>
</dbReference>
<dbReference type="GO" id="GO:0003723">
    <property type="term" value="F:RNA binding"/>
    <property type="evidence" value="ECO:0007669"/>
    <property type="project" value="TreeGrafter"/>
</dbReference>
<gene>
    <name evidence="9" type="ORF">T265_14630</name>
</gene>
<feature type="coiled-coil region" evidence="6">
    <location>
        <begin position="1320"/>
        <end position="1354"/>
    </location>
</feature>
<feature type="region of interest" description="Disordered" evidence="7">
    <location>
        <begin position="1163"/>
        <end position="1270"/>
    </location>
</feature>
<feature type="zinc finger region" description="C3H1-type" evidence="5">
    <location>
        <begin position="16"/>
        <end position="43"/>
    </location>
</feature>
<dbReference type="PANTHER" id="PTHR12675:SF6">
    <property type="entry name" value="ZINC FINGER CCCH DOMAIN-CONTAINING PROTEIN 10"/>
    <property type="match status" value="1"/>
</dbReference>
<accession>A0A074ZJF3</accession>
<feature type="non-terminal residue" evidence="9">
    <location>
        <position position="1736"/>
    </location>
</feature>
<keyword evidence="2" id="KW-0677">Repeat</keyword>
<keyword evidence="3 5" id="KW-0863">Zinc-finger</keyword>
<feature type="zinc finger region" description="C3H1-type" evidence="5">
    <location>
        <begin position="51"/>
        <end position="77"/>
    </location>
</feature>
<evidence type="ECO:0000256" key="1">
    <source>
        <dbReference type="ARBA" id="ARBA00022723"/>
    </source>
</evidence>
<evidence type="ECO:0000313" key="10">
    <source>
        <dbReference type="Proteomes" id="UP000054324"/>
    </source>
</evidence>
<keyword evidence="4 5" id="KW-0862">Zinc</keyword>
<dbReference type="CTD" id="20328796"/>
<keyword evidence="1 5" id="KW-0479">Metal-binding</keyword>
<feature type="domain" description="C3H1-type" evidence="8">
    <location>
        <begin position="16"/>
        <end position="43"/>
    </location>
</feature>
<feature type="domain" description="C3H1-type" evidence="8">
    <location>
        <begin position="107"/>
        <end position="134"/>
    </location>
</feature>
<reference evidence="9 10" key="1">
    <citation type="submission" date="2013-11" db="EMBL/GenBank/DDBJ databases">
        <title>Opisthorchis viverrini - life in the bile duct.</title>
        <authorList>
            <person name="Young N.D."/>
            <person name="Nagarajan N."/>
            <person name="Lin S.J."/>
            <person name="Korhonen P.K."/>
            <person name="Jex A.R."/>
            <person name="Hall R.S."/>
            <person name="Safavi-Hemami H."/>
            <person name="Kaewkong W."/>
            <person name="Bertrand D."/>
            <person name="Gao S."/>
            <person name="Seet Q."/>
            <person name="Wongkham S."/>
            <person name="Teh B.T."/>
            <person name="Wongkham C."/>
            <person name="Intapan P.M."/>
            <person name="Maleewong W."/>
            <person name="Yang X."/>
            <person name="Hu M."/>
            <person name="Wang Z."/>
            <person name="Hofmann A."/>
            <person name="Sternberg P.W."/>
            <person name="Tan P."/>
            <person name="Wang J."/>
            <person name="Gasser R.B."/>
        </authorList>
    </citation>
    <scope>NUCLEOTIDE SEQUENCE [LARGE SCALE GENOMIC DNA]</scope>
</reference>
<dbReference type="RefSeq" id="XP_009172758.1">
    <property type="nucleotide sequence ID" value="XM_009174494.1"/>
</dbReference>
<evidence type="ECO:0000256" key="5">
    <source>
        <dbReference type="PROSITE-ProRule" id="PRU00723"/>
    </source>
</evidence>
<dbReference type="PANTHER" id="PTHR12675">
    <property type="entry name" value="MUSCLEBLIND-LIKE PROTEIN"/>
    <property type="match status" value="1"/>
</dbReference>
<dbReference type="GeneID" id="20328796"/>
<evidence type="ECO:0000256" key="2">
    <source>
        <dbReference type="ARBA" id="ARBA00022737"/>
    </source>
</evidence>
<feature type="region of interest" description="Disordered" evidence="7">
    <location>
        <begin position="1006"/>
        <end position="1055"/>
    </location>
</feature>
<sequence>MSAISSDCKSTSQGATSEPAICRDYLRNVCKRGRRCKFWHPPQMECDKIRRSERIFCHDYQNSICRRPACKFLHYSREDEEIFRLTGLLPNELDQNHDGSNPNSTIEEMPPVCKDYLNGICSRGPACKYRHISTPMDKRPLRANMDNLTQFRLDHLPEDPNTALSSSRSAPMLSNQISSRGVIPLQPPTATALMAVATSLPSSDRSHPSQPLSISSNIVSASDSIATPMKDMYVSSNAQPAPLVGVVDHVGLSSSNIQHTLYAHPHSLGTFTPLVSVSSTSQPVPCSSVLAVVAESSHHPAAVLQHPNAVATSQTTYHLLSNTPTPIQPHLLSSSSSVSSAPTLLTIPLPQFACDSTTTGALLSSHGNSACTTHQHPSVLTSVLPASGALTNTSGTCFSSYNVLQITPSSAVETHAVPVFATQHPVSGAVTTSVSSSTSAVLAAAAAAGYWAQHLPVVGGAPGSVSVSASPSRLTPTVSGGNLRYGLKHDLIESGNHDSAALAAAANLPAVSAAAAAAVAAAKAFVARTTPVSSDHAVCSSDNPQCRVNNFQDSAMVQNSSQVKPPASNTDESQGVHHQAPACCLTATINTATMTTATVTGPQSHSHTAPPAVTSSHLSSSSSCFLHPNEEEEEQHAKTAAAVAAAACIGRSFWLRAMFSQPLGTASSTSSSVAAMLGDLMGQNHLNLKSTRSNHHSGEFNPQSSRSFPDDYKSAMPEDNDDSCHANEGDSRAFPGDGPLCAHECNDQSSLSVSHTTNDSADVSVSMTDGRAFSHPHMEFANSSAWSSVATTVASAAQAAAAAAVVATQAVTRSAKFYQLARKNQHQSEVSSRATSHLGASDDTTTGDPSSQSAAQSPPADPGRPSLSPNTAVTMTAAVMAAAAATAAAKQHRILSGVRHSPYAECAETPYVKQPRITLQPKEFSDAEDSEYSITCDDADRYTQLKRILKGRSAASMYGYVRLRRNSLEVEEDEEDPDAFEDDVATAMSIALSPEVTPPYGIPIKRKKHHHRDSMYTNQTDDSHPGSEYTSPSDTFDGEHYHNSRQNNESHIQTEHKLRSSINCLNHTRGGLINVPISTETSDVPCIPKTVSPSTGAITTSNFSPLRPQRCRSQSITISSSGLLPTSLRRAHSAPSLRSGVISTQLIIPSDASRARSTIQSSITSGITKNTREIAPNLSSPSANESHPLNLKTVHTPRSPFKPHLPVSRLAYDRKPHPRSPHIKPGILSRSAKSTKKLVVQQRSETRSQATASPDSIMTEDLSGHDDIDDPEFIDTEDYDDELFDLRSRNPSLKRPAPLGRNRWRIPGRLPNCSASMRQHHALRAENARLRRKLSELMRQRGDLRAANEILLEQNARLRHSSKRVSAVARMAESATKIIEAHSKSQLSQPAHQPLTPSVFPSVDPQMSQLTNRFSLTHAAAAAAAAAVAQQEQHSTAPTIHGVYVSSPTTSTTQQASQAVTALGGHHPIFPSAMVTGSVPGAIALSNSHQSLAAVQIRASTDSLVPTSVAPQPQNIVQQQSMDGQQHPVSSFYQHHSSNASALQMDVDAAKQWSLDWHLPLNDEKCVHVSFGGDSANAFVMHGEKGPENIMRIDAKKDLGIWVSSNLSFALHHEKSAQKAFAVLRMIRRTFSRITRMDFQILYGAYVRPLLEYANQVVYSGRTKDVTLIERVQRAATRMVAGLKSVDYETRLATLDLFPLEYRRLRGDLILTYALFEQSLANRFFTVDPANTRRGH</sequence>
<evidence type="ECO:0000313" key="9">
    <source>
        <dbReference type="EMBL" id="KER23495.1"/>
    </source>
</evidence>
<dbReference type="Gene3D" id="4.10.1000.10">
    <property type="entry name" value="Zinc finger, CCCH-type"/>
    <property type="match status" value="1"/>
</dbReference>
<dbReference type="GO" id="GO:0008270">
    <property type="term" value="F:zinc ion binding"/>
    <property type="evidence" value="ECO:0007669"/>
    <property type="project" value="UniProtKB-KW"/>
</dbReference>
<dbReference type="InterPro" id="IPR000571">
    <property type="entry name" value="Znf_CCCH"/>
</dbReference>
<feature type="compositionally biased region" description="Polar residues" evidence="7">
    <location>
        <begin position="1177"/>
        <end position="1187"/>
    </location>
</feature>
<evidence type="ECO:0000256" key="3">
    <source>
        <dbReference type="ARBA" id="ARBA00022771"/>
    </source>
</evidence>
<dbReference type="PROSITE" id="PS50103">
    <property type="entry name" value="ZF_C3H1"/>
    <property type="match status" value="3"/>
</dbReference>
<dbReference type="SMART" id="SM00356">
    <property type="entry name" value="ZnF_C3H1"/>
    <property type="match status" value="3"/>
</dbReference>
<feature type="region of interest" description="Disordered" evidence="7">
    <location>
        <begin position="688"/>
        <end position="731"/>
    </location>
</feature>
<evidence type="ECO:0000256" key="4">
    <source>
        <dbReference type="ARBA" id="ARBA00022833"/>
    </source>
</evidence>
<feature type="compositionally biased region" description="Basic and acidic residues" evidence="7">
    <location>
        <begin position="722"/>
        <end position="731"/>
    </location>
</feature>
<dbReference type="OrthoDB" id="250836at2759"/>
<dbReference type="Proteomes" id="UP000054324">
    <property type="component" value="Unassembled WGS sequence"/>
</dbReference>
<feature type="compositionally biased region" description="Low complexity" evidence="7">
    <location>
        <begin position="848"/>
        <end position="858"/>
    </location>
</feature>
<keyword evidence="6" id="KW-0175">Coiled coil</keyword>
<feature type="domain" description="C3H1-type" evidence="8">
    <location>
        <begin position="51"/>
        <end position="77"/>
    </location>
</feature>
<feature type="region of interest" description="Disordered" evidence="7">
    <location>
        <begin position="823"/>
        <end position="870"/>
    </location>
</feature>
<protein>
    <recommendedName>
        <fullName evidence="8">C3H1-type domain-containing protein</fullName>
    </recommendedName>
</protein>
<evidence type="ECO:0000256" key="7">
    <source>
        <dbReference type="SAM" id="MobiDB-lite"/>
    </source>
</evidence>
<feature type="compositionally biased region" description="Polar residues" evidence="7">
    <location>
        <begin position="1241"/>
        <end position="1256"/>
    </location>
</feature>
<evidence type="ECO:0000259" key="8">
    <source>
        <dbReference type="PROSITE" id="PS50103"/>
    </source>
</evidence>
<organism evidence="9 10">
    <name type="scientific">Opisthorchis viverrini</name>
    <name type="common">Southeast Asian liver fluke</name>
    <dbReference type="NCBI Taxonomy" id="6198"/>
    <lineage>
        <taxon>Eukaryota</taxon>
        <taxon>Metazoa</taxon>
        <taxon>Spiralia</taxon>
        <taxon>Lophotrochozoa</taxon>
        <taxon>Platyhelminthes</taxon>
        <taxon>Trematoda</taxon>
        <taxon>Digenea</taxon>
        <taxon>Opisthorchiida</taxon>
        <taxon>Opisthorchiata</taxon>
        <taxon>Opisthorchiidae</taxon>
        <taxon>Opisthorchis</taxon>
    </lineage>
</organism>
<feature type="region of interest" description="Disordered" evidence="7">
    <location>
        <begin position="598"/>
        <end position="636"/>
    </location>
</feature>
<proteinExistence type="predicted"/>
<dbReference type="PRINTS" id="PR01345">
    <property type="entry name" value="CERVTRCPTASE"/>
</dbReference>
<name>A0A074ZJF3_OPIVI</name>
<feature type="zinc finger region" description="C3H1-type" evidence="5">
    <location>
        <begin position="107"/>
        <end position="134"/>
    </location>
</feature>
<dbReference type="Gene3D" id="3.30.1370.210">
    <property type="match status" value="1"/>
</dbReference>